<proteinExistence type="predicted"/>
<evidence type="ECO:0000256" key="1">
    <source>
        <dbReference type="SAM" id="MobiDB-lite"/>
    </source>
</evidence>
<feature type="compositionally biased region" description="Polar residues" evidence="1">
    <location>
        <begin position="166"/>
        <end position="177"/>
    </location>
</feature>
<feature type="compositionally biased region" description="Polar residues" evidence="1">
    <location>
        <begin position="127"/>
        <end position="139"/>
    </location>
</feature>
<protein>
    <submittedName>
        <fullName evidence="2">Uncharacterized protein</fullName>
    </submittedName>
</protein>
<comment type="caution">
    <text evidence="2">The sequence shown here is derived from an EMBL/GenBank/DDBJ whole genome shotgun (WGS) entry which is preliminary data.</text>
</comment>
<evidence type="ECO:0000313" key="2">
    <source>
        <dbReference type="EMBL" id="KAF5399008.1"/>
    </source>
</evidence>
<feature type="non-terminal residue" evidence="2">
    <location>
        <position position="193"/>
    </location>
</feature>
<feature type="region of interest" description="Disordered" evidence="1">
    <location>
        <begin position="123"/>
        <end position="193"/>
    </location>
</feature>
<dbReference type="OrthoDB" id="10333187at2759"/>
<feature type="compositionally biased region" description="Basic and acidic residues" evidence="1">
    <location>
        <begin position="140"/>
        <end position="149"/>
    </location>
</feature>
<evidence type="ECO:0000313" key="3">
    <source>
        <dbReference type="Proteomes" id="UP000748531"/>
    </source>
</evidence>
<accession>A0A8J4WFN9</accession>
<dbReference type="EMBL" id="LUCH01004443">
    <property type="protein sequence ID" value="KAF5399008.1"/>
    <property type="molecule type" value="Genomic_DNA"/>
</dbReference>
<organism evidence="2 3">
    <name type="scientific">Paragonimus heterotremus</name>
    <dbReference type="NCBI Taxonomy" id="100268"/>
    <lineage>
        <taxon>Eukaryota</taxon>
        <taxon>Metazoa</taxon>
        <taxon>Spiralia</taxon>
        <taxon>Lophotrochozoa</taxon>
        <taxon>Platyhelminthes</taxon>
        <taxon>Trematoda</taxon>
        <taxon>Digenea</taxon>
        <taxon>Plagiorchiida</taxon>
        <taxon>Troglotremata</taxon>
        <taxon>Troglotrematidae</taxon>
        <taxon>Paragonimus</taxon>
    </lineage>
</organism>
<reference evidence="2" key="1">
    <citation type="submission" date="2019-05" db="EMBL/GenBank/DDBJ databases">
        <title>Annotation for the trematode Paragonimus heterotremus.</title>
        <authorList>
            <person name="Choi Y.-J."/>
        </authorList>
    </citation>
    <scope>NUCLEOTIDE SEQUENCE</scope>
    <source>
        <strain evidence="2">LC</strain>
    </source>
</reference>
<gene>
    <name evidence="2" type="ORF">PHET_07142</name>
</gene>
<sequence>MHQCIHLLPRILQLSCIEMIFIEKAQKIAQKPIKDIGRSKTKHREHKGSVFTADQQGLYDEVLPISSKPTKEPKRQSHFFTRFRRNSSHDSGSLNDLSKVTRPQFRRIKSFSAGDLTDLEYGDDYASANTRSNTLTSRAGESRNTRPSEFDLSSIFSRKMGPRPLNSVSSEGSFSTTDVRRGTRVHDFRRRGR</sequence>
<keyword evidence="3" id="KW-1185">Reference proteome</keyword>
<dbReference type="Proteomes" id="UP000748531">
    <property type="component" value="Unassembled WGS sequence"/>
</dbReference>
<name>A0A8J4WFN9_9TREM</name>
<dbReference type="AlphaFoldDB" id="A0A8J4WFN9"/>